<keyword evidence="10" id="KW-1185">Reference proteome</keyword>
<dbReference type="GO" id="GO:0051607">
    <property type="term" value="P:defense response to virus"/>
    <property type="evidence" value="ECO:0007669"/>
    <property type="project" value="UniProtKB-KW"/>
</dbReference>
<gene>
    <name evidence="9" type="ORF">MsAm2_05500</name>
</gene>
<dbReference type="Pfam" id="PF04055">
    <property type="entry name" value="Radical_SAM"/>
    <property type="match status" value="1"/>
</dbReference>
<dbReference type="CDD" id="cd01335">
    <property type="entry name" value="Radical_SAM"/>
    <property type="match status" value="1"/>
</dbReference>
<evidence type="ECO:0000256" key="2">
    <source>
        <dbReference type="ARBA" id="ARBA00022485"/>
    </source>
</evidence>
<evidence type="ECO:0000256" key="3">
    <source>
        <dbReference type="ARBA" id="ARBA00022691"/>
    </source>
</evidence>
<dbReference type="Proteomes" id="UP001304970">
    <property type="component" value="Chromosome"/>
</dbReference>
<organism evidence="9 10">
    <name type="scientific">Methanolapillus ohkumae</name>
    <dbReference type="NCBI Taxonomy" id="3028298"/>
    <lineage>
        <taxon>Archaea</taxon>
        <taxon>Methanobacteriati</taxon>
        <taxon>Methanobacteriota</taxon>
        <taxon>Stenosarchaea group</taxon>
        <taxon>Methanomicrobia</taxon>
        <taxon>Methanosarcinales</taxon>
        <taxon>Methanosarcinaceae</taxon>
        <taxon>Methanolapillus</taxon>
    </lineage>
</organism>
<reference evidence="9 10" key="1">
    <citation type="submission" date="2023-07" db="EMBL/GenBank/DDBJ databases">
        <title>Closed genome sequence of Methanosarcinaceae archaeon Am2.</title>
        <authorList>
            <person name="Poehlein A."/>
            <person name="Protasov E."/>
            <person name="Platt K."/>
            <person name="Reeh H."/>
            <person name="Daniel R."/>
            <person name="Brune A."/>
        </authorList>
    </citation>
    <scope>NUCLEOTIDE SEQUENCE [LARGE SCALE GENOMIC DNA]</scope>
    <source>
        <strain evidence="9 10">Am2</strain>
    </source>
</reference>
<evidence type="ECO:0000256" key="5">
    <source>
        <dbReference type="ARBA" id="ARBA00023004"/>
    </source>
</evidence>
<keyword evidence="5" id="KW-0408">Iron</keyword>
<dbReference type="InterPro" id="IPR013785">
    <property type="entry name" value="Aldolase_TIM"/>
</dbReference>
<dbReference type="GO" id="GO:0046872">
    <property type="term" value="F:metal ion binding"/>
    <property type="evidence" value="ECO:0007669"/>
    <property type="project" value="UniProtKB-KW"/>
</dbReference>
<protein>
    <recommendedName>
        <fullName evidence="8">Radical SAM core domain-containing protein</fullName>
    </recommendedName>
</protein>
<dbReference type="InterPro" id="IPR058240">
    <property type="entry name" value="rSAM_sf"/>
</dbReference>
<dbReference type="AlphaFoldDB" id="A0AA96V5A6"/>
<dbReference type="InterPro" id="IPR051196">
    <property type="entry name" value="RSAD2/Viperin_antiviral"/>
</dbReference>
<accession>A0AA96V5A6</accession>
<proteinExistence type="predicted"/>
<dbReference type="EMBL" id="CP131061">
    <property type="protein sequence ID" value="WNY26774.1"/>
    <property type="molecule type" value="Genomic_DNA"/>
</dbReference>
<keyword evidence="4" id="KW-0479">Metal-binding</keyword>
<keyword evidence="3" id="KW-0949">S-adenosyl-L-methionine</keyword>
<comment type="cofactor">
    <cofactor evidence="1">
        <name>[4Fe-4S] cluster</name>
        <dbReference type="ChEBI" id="CHEBI:49883"/>
    </cofactor>
</comment>
<dbReference type="GO" id="GO:0003824">
    <property type="term" value="F:catalytic activity"/>
    <property type="evidence" value="ECO:0007669"/>
    <property type="project" value="InterPro"/>
</dbReference>
<name>A0AA96V5A6_9EURY</name>
<evidence type="ECO:0000256" key="1">
    <source>
        <dbReference type="ARBA" id="ARBA00001966"/>
    </source>
</evidence>
<keyword evidence="7" id="KW-0051">Antiviral defense</keyword>
<keyword evidence="2" id="KW-0004">4Fe-4S</keyword>
<dbReference type="Gene3D" id="3.20.20.70">
    <property type="entry name" value="Aldolase class I"/>
    <property type="match status" value="1"/>
</dbReference>
<keyword evidence="6" id="KW-0411">Iron-sulfur</keyword>
<dbReference type="InterPro" id="IPR007197">
    <property type="entry name" value="rSAM"/>
</dbReference>
<dbReference type="NCBIfam" id="NF038283">
    <property type="entry name" value="viperin_w_prok"/>
    <property type="match status" value="1"/>
</dbReference>
<evidence type="ECO:0000313" key="10">
    <source>
        <dbReference type="Proteomes" id="UP001304970"/>
    </source>
</evidence>
<evidence type="ECO:0000313" key="9">
    <source>
        <dbReference type="EMBL" id="WNY26774.1"/>
    </source>
</evidence>
<feature type="domain" description="Radical SAM core" evidence="8">
    <location>
        <begin position="14"/>
        <end position="105"/>
    </location>
</feature>
<dbReference type="GO" id="GO:0051539">
    <property type="term" value="F:4 iron, 4 sulfur cluster binding"/>
    <property type="evidence" value="ECO:0007669"/>
    <property type="project" value="UniProtKB-KW"/>
</dbReference>
<sequence length="212" mass="24348">MLHPLFNDMLEIGNDLGFEMTMITNGSMITAENINYLAEKLKLIGISVDSSDEQIQLKMGRGCGSHVQNTLDTINLIKNVGIPLKINTVVTLLNYQENMKNFIEFIQPQRWKVFQYLPILNQNDKFNERFQITDFQFKNFQKMHKNIRLVGGILPVFESNEDMTNSYLMISPSGKIVSNIDGKYDFKDIKSIGKKQFADLIDFTKYTSRGSV</sequence>
<evidence type="ECO:0000256" key="4">
    <source>
        <dbReference type="ARBA" id="ARBA00022723"/>
    </source>
</evidence>
<dbReference type="SUPFAM" id="SSF102114">
    <property type="entry name" value="Radical SAM enzymes"/>
    <property type="match status" value="1"/>
</dbReference>
<evidence type="ECO:0000256" key="7">
    <source>
        <dbReference type="ARBA" id="ARBA00023118"/>
    </source>
</evidence>
<dbReference type="PANTHER" id="PTHR21339">
    <property type="entry name" value="RADICAL S-ADENOSYL METHIONINE DOMAIN-CONTAINING PROTEIN 2"/>
    <property type="match status" value="1"/>
</dbReference>
<dbReference type="PANTHER" id="PTHR21339:SF0">
    <property type="entry name" value="S-ADENOSYLMETHIONINE-DEPENDENT NUCLEOTIDE DEHYDRATASE RSAD2"/>
    <property type="match status" value="1"/>
</dbReference>
<evidence type="ECO:0000259" key="8">
    <source>
        <dbReference type="Pfam" id="PF04055"/>
    </source>
</evidence>
<evidence type="ECO:0000256" key="6">
    <source>
        <dbReference type="ARBA" id="ARBA00023014"/>
    </source>
</evidence>